<evidence type="ECO:0000256" key="2">
    <source>
        <dbReference type="SAM" id="SignalP"/>
    </source>
</evidence>
<dbReference type="InterPro" id="IPR050466">
    <property type="entry name" value="Carboxylest/Gibb_receptor"/>
</dbReference>
<organism evidence="4">
    <name type="scientific">Salvia splendens</name>
    <name type="common">Scarlet sage</name>
    <dbReference type="NCBI Taxonomy" id="180675"/>
    <lineage>
        <taxon>Eukaryota</taxon>
        <taxon>Viridiplantae</taxon>
        <taxon>Streptophyta</taxon>
        <taxon>Embryophyta</taxon>
        <taxon>Tracheophyta</taxon>
        <taxon>Spermatophyta</taxon>
        <taxon>Magnoliopsida</taxon>
        <taxon>eudicotyledons</taxon>
        <taxon>Gunneridae</taxon>
        <taxon>Pentapetalae</taxon>
        <taxon>asterids</taxon>
        <taxon>lamiids</taxon>
        <taxon>Lamiales</taxon>
        <taxon>Lamiaceae</taxon>
        <taxon>Nepetoideae</taxon>
        <taxon>Mentheae</taxon>
        <taxon>Salviinae</taxon>
        <taxon>Salvia</taxon>
        <taxon>Salvia subgen. Calosphace</taxon>
        <taxon>core Calosphace</taxon>
    </lineage>
</organism>
<feature type="chain" id="PRO_5036462034" description="Alpha/beta hydrolase fold-3 domain-containing protein" evidence="2">
    <location>
        <begin position="24"/>
        <end position="326"/>
    </location>
</feature>
<dbReference type="SUPFAM" id="SSF53474">
    <property type="entry name" value="alpha/beta-Hydrolases"/>
    <property type="match status" value="1"/>
</dbReference>
<dbReference type="AlphaFoldDB" id="A0A8X8WB65"/>
<proteinExistence type="inferred from homology"/>
<dbReference type="InterPro" id="IPR013094">
    <property type="entry name" value="AB_hydrolase_3"/>
</dbReference>
<comment type="caution">
    <text evidence="4">The sequence shown here is derived from an EMBL/GenBank/DDBJ whole genome shotgun (WGS) entry which is preliminary data.</text>
</comment>
<dbReference type="GO" id="GO:0016787">
    <property type="term" value="F:hydrolase activity"/>
    <property type="evidence" value="ECO:0007669"/>
    <property type="project" value="InterPro"/>
</dbReference>
<evidence type="ECO:0000313" key="5">
    <source>
        <dbReference type="Proteomes" id="UP000298416"/>
    </source>
</evidence>
<gene>
    <name evidence="4" type="ORF">SASPL_148631</name>
</gene>
<accession>A0A8X8WB65</accession>
<evidence type="ECO:0000313" key="4">
    <source>
        <dbReference type="EMBL" id="KAG6390886.1"/>
    </source>
</evidence>
<dbReference type="EMBL" id="PNBA02000019">
    <property type="protein sequence ID" value="KAG6390886.1"/>
    <property type="molecule type" value="Genomic_DNA"/>
</dbReference>
<feature type="signal peptide" evidence="2">
    <location>
        <begin position="1"/>
        <end position="23"/>
    </location>
</feature>
<protein>
    <recommendedName>
        <fullName evidence="3">Alpha/beta hydrolase fold-3 domain-containing protein</fullName>
    </recommendedName>
</protein>
<dbReference type="InterPro" id="IPR029058">
    <property type="entry name" value="AB_hydrolase_fold"/>
</dbReference>
<keyword evidence="2" id="KW-0732">Signal</keyword>
<evidence type="ECO:0000256" key="1">
    <source>
        <dbReference type="ARBA" id="ARBA00010515"/>
    </source>
</evidence>
<sequence length="326" mass="36335">MASLPLVTRIKLLLLDLLTYISTRRDGTINRFLFGLVDSKTRAPATKVINKTRVSTSDITIDASRNLWLRLFSPATPASEPLPLLVYFHGGGFANYGPDTKYFDHLCSHLAAAIPAVVASINYRLTPNHRWPTQYEDGLEALKFIDTRRHDILPANADVSKCFIGGDSAGGNIAHHVTVGVAERKVRFEEIRIVGVVALQPFFGGEKRTESEVMLGDKAPVLSVKQTDEYWRAFLPEGADRDHPAANVFGKVALQELEFPASLVVVGGNDPLRDWDKRYVEWLESCGKRVVVANYPNAFHGFYTFPELPEFAFLLRDVNNFVTSSI</sequence>
<reference evidence="4" key="1">
    <citation type="submission" date="2018-01" db="EMBL/GenBank/DDBJ databases">
        <authorList>
            <person name="Mao J.F."/>
        </authorList>
    </citation>
    <scope>NUCLEOTIDE SEQUENCE</scope>
    <source>
        <strain evidence="4">Huo1</strain>
        <tissue evidence="4">Leaf</tissue>
    </source>
</reference>
<keyword evidence="5" id="KW-1185">Reference proteome</keyword>
<dbReference type="PANTHER" id="PTHR23024">
    <property type="entry name" value="ARYLACETAMIDE DEACETYLASE"/>
    <property type="match status" value="1"/>
</dbReference>
<evidence type="ECO:0000259" key="3">
    <source>
        <dbReference type="Pfam" id="PF07859"/>
    </source>
</evidence>
<comment type="similarity">
    <text evidence="1">Belongs to the 'GDXG' lipolytic enzyme family.</text>
</comment>
<name>A0A8X8WB65_SALSN</name>
<dbReference type="OrthoDB" id="408631at2759"/>
<reference evidence="4" key="2">
    <citation type="submission" date="2020-08" db="EMBL/GenBank/DDBJ databases">
        <title>Plant Genome Project.</title>
        <authorList>
            <person name="Zhang R.-G."/>
        </authorList>
    </citation>
    <scope>NUCLEOTIDE SEQUENCE</scope>
    <source>
        <strain evidence="4">Huo1</strain>
        <tissue evidence="4">Leaf</tissue>
    </source>
</reference>
<dbReference type="Pfam" id="PF07859">
    <property type="entry name" value="Abhydrolase_3"/>
    <property type="match status" value="1"/>
</dbReference>
<dbReference type="Proteomes" id="UP000298416">
    <property type="component" value="Unassembled WGS sequence"/>
</dbReference>
<feature type="domain" description="Alpha/beta hydrolase fold-3" evidence="3">
    <location>
        <begin position="85"/>
        <end position="303"/>
    </location>
</feature>
<dbReference type="PANTHER" id="PTHR23024:SF24">
    <property type="entry name" value="ALPHA_BETA HYDROLASE FOLD-3 DOMAIN-CONTAINING PROTEIN"/>
    <property type="match status" value="1"/>
</dbReference>
<dbReference type="Gene3D" id="3.40.50.1820">
    <property type="entry name" value="alpha/beta hydrolase"/>
    <property type="match status" value="1"/>
</dbReference>